<dbReference type="EMBL" id="JBFSHR010000014">
    <property type="protein sequence ID" value="MEX6429314.1"/>
    <property type="molecule type" value="Genomic_DNA"/>
</dbReference>
<name>A0ABV3Y4B9_9ACTN</name>
<dbReference type="Proteomes" id="UP001560267">
    <property type="component" value="Unassembled WGS sequence"/>
</dbReference>
<keyword evidence="2" id="KW-1185">Reference proteome</keyword>
<evidence type="ECO:0000313" key="1">
    <source>
        <dbReference type="EMBL" id="MEX6429314.1"/>
    </source>
</evidence>
<comment type="caution">
    <text evidence="1">The sequence shown here is derived from an EMBL/GenBank/DDBJ whole genome shotgun (WGS) entry which is preliminary data.</text>
</comment>
<gene>
    <name evidence="1" type="ORF">AB6A68_05610</name>
</gene>
<proteinExistence type="predicted"/>
<sequence length="222" mass="23710">MPARSAGGLKPTPTTTADRKAAHEFYEVNWSNVRYPSLLPHCHVTSGTKVVEHGTVVGYVLTAARPIALVTATCGINRSALPNGLWAFAPPASSTNPHPILLDTLVRLPPSPLQHDSPTSVLYFTNLLAGDQQARAIPSPPGTTTHAADRAQGPILSIIDCYTQGPQFVHGSSFTVVGLTGVDYAVPDQPPAAMESLEFAYRNGTFRLKKRLLTAVARYSCP</sequence>
<accession>A0ABV3Y4B9</accession>
<organism evidence="1 2">
    <name type="scientific">Ferrimicrobium acidiphilum</name>
    <dbReference type="NCBI Taxonomy" id="121039"/>
    <lineage>
        <taxon>Bacteria</taxon>
        <taxon>Bacillati</taxon>
        <taxon>Actinomycetota</taxon>
        <taxon>Acidimicrobiia</taxon>
        <taxon>Acidimicrobiales</taxon>
        <taxon>Acidimicrobiaceae</taxon>
        <taxon>Ferrimicrobium</taxon>
    </lineage>
</organism>
<evidence type="ECO:0000313" key="2">
    <source>
        <dbReference type="Proteomes" id="UP001560267"/>
    </source>
</evidence>
<protein>
    <submittedName>
        <fullName evidence="1">Uncharacterized protein</fullName>
    </submittedName>
</protein>
<reference evidence="1 2" key="1">
    <citation type="submission" date="2024-07" db="EMBL/GenBank/DDBJ databases">
        <title>Draft Genome Sequence of Ferrimicrobium acidiphilum Strain YE2023, Isolated from a Pulp of Bioleach Reactor.</title>
        <authorList>
            <person name="Elkina Y.A."/>
            <person name="Bulaeva A.G."/>
            <person name="Beletsky A.V."/>
            <person name="Mardanov A.V."/>
        </authorList>
    </citation>
    <scope>NUCLEOTIDE SEQUENCE [LARGE SCALE GENOMIC DNA]</scope>
    <source>
        <strain evidence="1 2">YE2023</strain>
    </source>
</reference>